<dbReference type="Gene3D" id="3.40.50.10600">
    <property type="entry name" value="SpoIIaa-like domains"/>
    <property type="match status" value="1"/>
</dbReference>
<dbReference type="InterPro" id="IPR036513">
    <property type="entry name" value="STAS_dom_sf"/>
</dbReference>
<dbReference type="SUPFAM" id="SSF52091">
    <property type="entry name" value="SpoIIaa-like"/>
    <property type="match status" value="1"/>
</dbReference>
<evidence type="ECO:0000313" key="2">
    <source>
        <dbReference type="Proteomes" id="UP000249739"/>
    </source>
</evidence>
<organism evidence="1 2">
    <name type="scientific">Micavibrio aeruginosavorus</name>
    <dbReference type="NCBI Taxonomy" id="349221"/>
    <lineage>
        <taxon>Bacteria</taxon>
        <taxon>Pseudomonadati</taxon>
        <taxon>Bdellovibrionota</taxon>
        <taxon>Bdellovibrionia</taxon>
        <taxon>Bdellovibrionales</taxon>
        <taxon>Pseudobdellovibrionaceae</taxon>
        <taxon>Micavibrio</taxon>
    </lineage>
</organism>
<accession>A0A2W5FGM6</accession>
<sequence length="124" mass="13989">MGQKQNRILPESEGNVLCMEIADRVSLDNYTNVLEPAVRKVVEKYGHFRILISYTEPAVGWDIDAAAQDLEAMAELGGKAEKIALINPPERVLIRWQTLRPLLSGELKFFTDAEFDKALSWVKS</sequence>
<comment type="caution">
    <text evidence="1">The sequence shown here is derived from an EMBL/GenBank/DDBJ whole genome shotgun (WGS) entry which is preliminary data.</text>
</comment>
<proteinExistence type="predicted"/>
<dbReference type="InterPro" id="IPR021866">
    <property type="entry name" value="SpoIIAA-like"/>
</dbReference>
<dbReference type="InterPro" id="IPR038396">
    <property type="entry name" value="SpoIIAA-like_sf"/>
</dbReference>
<dbReference type="Pfam" id="PF11964">
    <property type="entry name" value="SpoIIAA-like"/>
    <property type="match status" value="1"/>
</dbReference>
<dbReference type="EMBL" id="QFOT01000091">
    <property type="protein sequence ID" value="PZP55071.1"/>
    <property type="molecule type" value="Genomic_DNA"/>
</dbReference>
<evidence type="ECO:0000313" key="1">
    <source>
        <dbReference type="EMBL" id="PZP55071.1"/>
    </source>
</evidence>
<protein>
    <recommendedName>
        <fullName evidence="3">STAS/SEC14 domain-containing protein</fullName>
    </recommendedName>
</protein>
<evidence type="ECO:0008006" key="3">
    <source>
        <dbReference type="Google" id="ProtNLM"/>
    </source>
</evidence>
<reference evidence="1 2" key="1">
    <citation type="submission" date="2017-08" db="EMBL/GenBank/DDBJ databases">
        <title>Infants hospitalized years apart are colonized by the same room-sourced microbial strains.</title>
        <authorList>
            <person name="Brooks B."/>
            <person name="Olm M.R."/>
            <person name="Firek B.A."/>
            <person name="Baker R."/>
            <person name="Thomas B.C."/>
            <person name="Morowitz M.J."/>
            <person name="Banfield J.F."/>
        </authorList>
    </citation>
    <scope>NUCLEOTIDE SEQUENCE [LARGE SCALE GENOMIC DNA]</scope>
    <source>
        <strain evidence="1">S2_006_000_R2_64</strain>
    </source>
</reference>
<dbReference type="AlphaFoldDB" id="A0A2W5FGM6"/>
<name>A0A2W5FGM6_9BACT</name>
<dbReference type="Proteomes" id="UP000249739">
    <property type="component" value="Unassembled WGS sequence"/>
</dbReference>
<gene>
    <name evidence="1" type="ORF">DI586_07995</name>
</gene>